<sequence>MPRSLLVSGILGVWLLLCSPSVLAQPVATSSPLQPCPDSPNCELTQRSYETDPDTLFAAAVTALDDLGPADLDVNDDARRAHAVYRVVLIFKDDVHIAVTSEGESGSTLHIRSASRVGHSDLGVNARRVERFFEALESALPEE</sequence>
<keyword evidence="1" id="KW-0732">Signal</keyword>
<dbReference type="Proteomes" id="UP000220102">
    <property type="component" value="Unassembled WGS sequence"/>
</dbReference>
<evidence type="ECO:0000313" key="2">
    <source>
        <dbReference type="EMBL" id="PEN13384.1"/>
    </source>
</evidence>
<dbReference type="InterPro" id="IPR010865">
    <property type="entry name" value="DUF1499"/>
</dbReference>
<comment type="caution">
    <text evidence="2">The sequence shown here is derived from an EMBL/GenBank/DDBJ whole genome shotgun (WGS) entry which is preliminary data.</text>
</comment>
<dbReference type="AlphaFoldDB" id="A0A2A8CXR3"/>
<dbReference type="RefSeq" id="WP_098075304.1">
    <property type="nucleotide sequence ID" value="NZ_PDEQ01000004.1"/>
</dbReference>
<dbReference type="Pfam" id="PF07386">
    <property type="entry name" value="DUF1499"/>
    <property type="match status" value="1"/>
</dbReference>
<name>A0A2A8CXR3_9BACT</name>
<evidence type="ECO:0008006" key="4">
    <source>
        <dbReference type="Google" id="ProtNLM"/>
    </source>
</evidence>
<feature type="chain" id="PRO_5012292438" description="DUF1499 domain-containing protein" evidence="1">
    <location>
        <begin position="25"/>
        <end position="143"/>
    </location>
</feature>
<dbReference type="OrthoDB" id="9763616at2"/>
<keyword evidence="3" id="KW-1185">Reference proteome</keyword>
<feature type="signal peptide" evidence="1">
    <location>
        <begin position="1"/>
        <end position="24"/>
    </location>
</feature>
<reference evidence="2 3" key="1">
    <citation type="submission" date="2017-10" db="EMBL/GenBank/DDBJ databases">
        <title>Draft genome of Longibacter Salinarum.</title>
        <authorList>
            <person name="Goh K.M."/>
            <person name="Shamsir M.S."/>
            <person name="Lim S.W."/>
        </authorList>
    </citation>
    <scope>NUCLEOTIDE SEQUENCE [LARGE SCALE GENOMIC DNA]</scope>
    <source>
        <strain evidence="2 3">KCTC 52045</strain>
    </source>
</reference>
<gene>
    <name evidence="2" type="ORF">CRI94_08635</name>
</gene>
<organism evidence="2 3">
    <name type="scientific">Longibacter salinarum</name>
    <dbReference type="NCBI Taxonomy" id="1850348"/>
    <lineage>
        <taxon>Bacteria</taxon>
        <taxon>Pseudomonadati</taxon>
        <taxon>Rhodothermota</taxon>
        <taxon>Rhodothermia</taxon>
        <taxon>Rhodothermales</taxon>
        <taxon>Salisaetaceae</taxon>
        <taxon>Longibacter</taxon>
    </lineage>
</organism>
<dbReference type="EMBL" id="PDEQ01000004">
    <property type="protein sequence ID" value="PEN13384.1"/>
    <property type="molecule type" value="Genomic_DNA"/>
</dbReference>
<proteinExistence type="predicted"/>
<protein>
    <recommendedName>
        <fullName evidence="4">DUF1499 domain-containing protein</fullName>
    </recommendedName>
</protein>
<accession>A0A2A8CXR3</accession>
<evidence type="ECO:0000313" key="3">
    <source>
        <dbReference type="Proteomes" id="UP000220102"/>
    </source>
</evidence>
<evidence type="ECO:0000256" key="1">
    <source>
        <dbReference type="SAM" id="SignalP"/>
    </source>
</evidence>